<dbReference type="GO" id="GO:0016705">
    <property type="term" value="F:oxidoreductase activity, acting on paired donors, with incorporation or reduction of molecular oxygen"/>
    <property type="evidence" value="ECO:0007669"/>
    <property type="project" value="InterPro"/>
</dbReference>
<dbReference type="PANTHER" id="PTHR43244:SF1">
    <property type="entry name" value="5,10-METHYLENETETRAHYDROMETHANOPTERIN REDUCTASE"/>
    <property type="match status" value="1"/>
</dbReference>
<dbReference type="Proteomes" id="UP000294901">
    <property type="component" value="Unassembled WGS sequence"/>
</dbReference>
<dbReference type="InterPro" id="IPR011251">
    <property type="entry name" value="Luciferase-like_dom"/>
</dbReference>
<evidence type="ECO:0000256" key="1">
    <source>
        <dbReference type="ARBA" id="ARBA00023002"/>
    </source>
</evidence>
<dbReference type="AlphaFoldDB" id="A0A4R6JRF1"/>
<dbReference type="InterPro" id="IPR036661">
    <property type="entry name" value="Luciferase-like_sf"/>
</dbReference>
<dbReference type="InterPro" id="IPR050564">
    <property type="entry name" value="F420-G6PD/mer"/>
</dbReference>
<dbReference type="Gene3D" id="3.20.20.30">
    <property type="entry name" value="Luciferase-like domain"/>
    <property type="match status" value="1"/>
</dbReference>
<keyword evidence="3" id="KW-0503">Monooxygenase</keyword>
<dbReference type="EMBL" id="SNWR01000001">
    <property type="protein sequence ID" value="TDO38302.1"/>
    <property type="molecule type" value="Genomic_DNA"/>
</dbReference>
<dbReference type="SUPFAM" id="SSF51679">
    <property type="entry name" value="Bacterial luciferase-like"/>
    <property type="match status" value="1"/>
</dbReference>
<organism evidence="3 4">
    <name type="scientific">Paractinoplanes brasiliensis</name>
    <dbReference type="NCBI Taxonomy" id="52695"/>
    <lineage>
        <taxon>Bacteria</taxon>
        <taxon>Bacillati</taxon>
        <taxon>Actinomycetota</taxon>
        <taxon>Actinomycetes</taxon>
        <taxon>Micromonosporales</taxon>
        <taxon>Micromonosporaceae</taxon>
        <taxon>Paractinoplanes</taxon>
    </lineage>
</organism>
<accession>A0A4R6JRF1</accession>
<protein>
    <submittedName>
        <fullName evidence="3">Alkanesulfonate monooxygenase SsuD/methylene tetrahydromethanopterin reductase-like flavin-dependent oxidoreductase (Luciferase family)</fullName>
    </submittedName>
</protein>
<sequence length="286" mass="29476">MSEGAGRIGPMTTIGAIFLPSNPPETLRSVAQAADQAGLEELWIWEDCFLNGGLTAATAALASTENLRVGVGIMPVPFRNVASLAMELATLGRMFGERPLPGIGHGVQEWMGQVGARAASPLTLLREYATALRDLLRGETVTVDGRYVKLDKVRLDWPPEVPPVLSIAAGGPKTIALAGEVGDAVVLAGGTTPAQVAEAAKAAPGAQLVVFLPALTGPGAADKLARDAEVYKTDYPGLSGTPAEIAAGVAEFAAAGAGKVILQPVPGEDPAAYVRWVAEEVRPLVD</sequence>
<name>A0A4R6JRF1_9ACTN</name>
<dbReference type="GO" id="GO:0004497">
    <property type="term" value="F:monooxygenase activity"/>
    <property type="evidence" value="ECO:0007669"/>
    <property type="project" value="UniProtKB-KW"/>
</dbReference>
<evidence type="ECO:0000313" key="3">
    <source>
        <dbReference type="EMBL" id="TDO38302.1"/>
    </source>
</evidence>
<dbReference type="PANTHER" id="PTHR43244">
    <property type="match status" value="1"/>
</dbReference>
<gene>
    <name evidence="3" type="ORF">C8E87_1952</name>
</gene>
<dbReference type="Pfam" id="PF00296">
    <property type="entry name" value="Bac_luciferase"/>
    <property type="match status" value="1"/>
</dbReference>
<evidence type="ECO:0000313" key="4">
    <source>
        <dbReference type="Proteomes" id="UP000294901"/>
    </source>
</evidence>
<comment type="caution">
    <text evidence="3">The sequence shown here is derived from an EMBL/GenBank/DDBJ whole genome shotgun (WGS) entry which is preliminary data.</text>
</comment>
<evidence type="ECO:0000259" key="2">
    <source>
        <dbReference type="Pfam" id="PF00296"/>
    </source>
</evidence>
<proteinExistence type="predicted"/>
<keyword evidence="1" id="KW-0560">Oxidoreductase</keyword>
<reference evidence="3 4" key="1">
    <citation type="submission" date="2019-03" db="EMBL/GenBank/DDBJ databases">
        <title>Sequencing the genomes of 1000 actinobacteria strains.</title>
        <authorList>
            <person name="Klenk H.-P."/>
        </authorList>
    </citation>
    <scope>NUCLEOTIDE SEQUENCE [LARGE SCALE GENOMIC DNA]</scope>
    <source>
        <strain evidence="3 4">DSM 43805</strain>
    </source>
</reference>
<keyword evidence="4" id="KW-1185">Reference proteome</keyword>
<dbReference type="CDD" id="cd01097">
    <property type="entry name" value="Tetrahydromethanopterin_reductase"/>
    <property type="match status" value="1"/>
</dbReference>
<feature type="domain" description="Luciferase-like" evidence="2">
    <location>
        <begin position="22"/>
        <end position="200"/>
    </location>
</feature>